<protein>
    <submittedName>
        <fullName evidence="1">Uncharacterized protein</fullName>
    </submittedName>
</protein>
<proteinExistence type="predicted"/>
<sequence>MGRHFSFFWPHKRCQDIFPHFSTRYLRRSQKCIQQLQDVKFTSIIILCRFKTIMGEVSMNQKLLHHTNLSLFLINTSNQDARATCISIWTY</sequence>
<dbReference type="EMBL" id="KK198756">
    <property type="protein sequence ID" value="KCW78210.1"/>
    <property type="molecule type" value="Genomic_DNA"/>
</dbReference>
<dbReference type="InParanoid" id="A0A059CJU4"/>
<dbReference type="AlphaFoldDB" id="A0A059CJU4"/>
<gene>
    <name evidence="1" type="ORF">EUGRSUZ_D02394</name>
</gene>
<evidence type="ECO:0000313" key="1">
    <source>
        <dbReference type="EMBL" id="KCW78210.1"/>
    </source>
</evidence>
<accession>A0A059CJU4</accession>
<organism evidence="1">
    <name type="scientific">Eucalyptus grandis</name>
    <name type="common">Flooded gum</name>
    <dbReference type="NCBI Taxonomy" id="71139"/>
    <lineage>
        <taxon>Eukaryota</taxon>
        <taxon>Viridiplantae</taxon>
        <taxon>Streptophyta</taxon>
        <taxon>Embryophyta</taxon>
        <taxon>Tracheophyta</taxon>
        <taxon>Spermatophyta</taxon>
        <taxon>Magnoliopsida</taxon>
        <taxon>eudicotyledons</taxon>
        <taxon>Gunneridae</taxon>
        <taxon>Pentapetalae</taxon>
        <taxon>rosids</taxon>
        <taxon>malvids</taxon>
        <taxon>Myrtales</taxon>
        <taxon>Myrtaceae</taxon>
        <taxon>Myrtoideae</taxon>
        <taxon>Eucalypteae</taxon>
        <taxon>Eucalyptus</taxon>
    </lineage>
</organism>
<name>A0A059CJU4_EUCGR</name>
<dbReference type="Gramene" id="KCW78210">
    <property type="protein sequence ID" value="KCW78210"/>
    <property type="gene ID" value="EUGRSUZ_D02394"/>
</dbReference>
<reference evidence="1" key="1">
    <citation type="submission" date="2013-07" db="EMBL/GenBank/DDBJ databases">
        <title>The genome of Eucalyptus grandis.</title>
        <authorList>
            <person name="Schmutz J."/>
            <person name="Hayes R."/>
            <person name="Myburg A."/>
            <person name="Tuskan G."/>
            <person name="Grattapaglia D."/>
            <person name="Rokhsar D.S."/>
        </authorList>
    </citation>
    <scope>NUCLEOTIDE SEQUENCE</scope>
    <source>
        <tissue evidence="1">Leaf extractions</tissue>
    </source>
</reference>